<reference evidence="3" key="1">
    <citation type="submission" date="2017-01" db="EMBL/GenBank/DDBJ databases">
        <title>Comparative genomics of anhydrobiosis in the tardigrade Hypsibius dujardini.</title>
        <authorList>
            <person name="Yoshida Y."/>
            <person name="Koutsovoulos G."/>
            <person name="Laetsch D."/>
            <person name="Stevens L."/>
            <person name="Kumar S."/>
            <person name="Horikawa D."/>
            <person name="Ishino K."/>
            <person name="Komine S."/>
            <person name="Tomita M."/>
            <person name="Blaxter M."/>
            <person name="Arakawa K."/>
        </authorList>
    </citation>
    <scope>NUCLEOTIDE SEQUENCE [LARGE SCALE GENOMIC DNA]</scope>
    <source>
        <strain evidence="3">Z151</strain>
    </source>
</reference>
<organism evidence="2 3">
    <name type="scientific">Hypsibius exemplaris</name>
    <name type="common">Freshwater tardigrade</name>
    <dbReference type="NCBI Taxonomy" id="2072580"/>
    <lineage>
        <taxon>Eukaryota</taxon>
        <taxon>Metazoa</taxon>
        <taxon>Ecdysozoa</taxon>
        <taxon>Tardigrada</taxon>
        <taxon>Eutardigrada</taxon>
        <taxon>Parachela</taxon>
        <taxon>Hypsibioidea</taxon>
        <taxon>Hypsibiidae</taxon>
        <taxon>Hypsibius</taxon>
    </lineage>
</organism>
<proteinExistence type="predicted"/>
<sequence length="175" mass="18770">MICLPAQVAVCLTTLLGALVWRVQGNPSSAYGVSHHKTNDGEDFKAIILAAAPTSCSACYTAASFPSPNTAAPYAGCVGSDCLVYSLASQANCRMVVAEGPQFNALWAAGLNTNIDKTLKGGDIVAYQWRSFGGTWGPWYVTGVNDIDNKINAGCGMRRQWSYFYDHVHSYIICT</sequence>
<dbReference type="Proteomes" id="UP000192578">
    <property type="component" value="Unassembled WGS sequence"/>
</dbReference>
<keyword evidence="3" id="KW-1185">Reference proteome</keyword>
<comment type="caution">
    <text evidence="2">The sequence shown here is derived from an EMBL/GenBank/DDBJ whole genome shotgun (WGS) entry which is preliminary data.</text>
</comment>
<feature type="chain" id="PRO_5012280477" description="C-type lectin domain-containing protein" evidence="1">
    <location>
        <begin position="26"/>
        <end position="175"/>
    </location>
</feature>
<name>A0A1W0WGK4_HYPEX</name>
<evidence type="ECO:0000313" key="2">
    <source>
        <dbReference type="EMBL" id="OQV14253.1"/>
    </source>
</evidence>
<keyword evidence="1" id="KW-0732">Signal</keyword>
<evidence type="ECO:0000256" key="1">
    <source>
        <dbReference type="SAM" id="SignalP"/>
    </source>
</evidence>
<dbReference type="AlphaFoldDB" id="A0A1W0WGK4"/>
<accession>A0A1W0WGK4</accession>
<feature type="signal peptide" evidence="1">
    <location>
        <begin position="1"/>
        <end position="25"/>
    </location>
</feature>
<gene>
    <name evidence="2" type="ORF">BV898_11490</name>
</gene>
<dbReference type="EMBL" id="MTYJ01000107">
    <property type="protein sequence ID" value="OQV14253.1"/>
    <property type="molecule type" value="Genomic_DNA"/>
</dbReference>
<protein>
    <recommendedName>
        <fullName evidence="4">C-type lectin domain-containing protein</fullName>
    </recommendedName>
</protein>
<evidence type="ECO:0008006" key="4">
    <source>
        <dbReference type="Google" id="ProtNLM"/>
    </source>
</evidence>
<evidence type="ECO:0000313" key="3">
    <source>
        <dbReference type="Proteomes" id="UP000192578"/>
    </source>
</evidence>
<dbReference type="OrthoDB" id="9976041at2759"/>